<dbReference type="Pfam" id="PF00005">
    <property type="entry name" value="ABC_tran"/>
    <property type="match status" value="1"/>
</dbReference>
<keyword evidence="9 12" id="KW-1133">Transmembrane helix</keyword>
<keyword evidence="6" id="KW-0378">Hydrolase</keyword>
<dbReference type="Gene3D" id="3.40.50.300">
    <property type="entry name" value="P-loop containing nucleotide triphosphate hydrolases"/>
    <property type="match status" value="1"/>
</dbReference>
<reference evidence="16 17" key="1">
    <citation type="submission" date="2020-01" db="EMBL/GenBank/DDBJ databases">
        <title>Genome analysis of Anaerocolumna sp. CBA3638.</title>
        <authorList>
            <person name="Kim J."/>
            <person name="Roh S.W."/>
        </authorList>
    </citation>
    <scope>NUCLEOTIDE SEQUENCE [LARGE SCALE GENOMIC DNA]</scope>
    <source>
        <strain evidence="16 17">CBA3638</strain>
    </source>
</reference>
<dbReference type="Gene3D" id="1.20.1560.10">
    <property type="entry name" value="ABC transporter type 1, transmembrane domain"/>
    <property type="match status" value="1"/>
</dbReference>
<dbReference type="GO" id="GO:0005886">
    <property type="term" value="C:plasma membrane"/>
    <property type="evidence" value="ECO:0007669"/>
    <property type="project" value="UniProtKB-SubCell"/>
</dbReference>
<evidence type="ECO:0000256" key="8">
    <source>
        <dbReference type="ARBA" id="ARBA00022927"/>
    </source>
</evidence>
<evidence type="ECO:0000256" key="3">
    <source>
        <dbReference type="ARBA" id="ARBA00022475"/>
    </source>
</evidence>
<dbReference type="FunFam" id="3.40.50.300:FF:000299">
    <property type="entry name" value="ABC transporter ATP-binding protein/permease"/>
    <property type="match status" value="1"/>
</dbReference>
<feature type="transmembrane region" description="Helical" evidence="12">
    <location>
        <begin position="165"/>
        <end position="188"/>
    </location>
</feature>
<feature type="transmembrane region" description="Helical" evidence="12">
    <location>
        <begin position="394"/>
        <end position="419"/>
    </location>
</feature>
<sequence length="725" mass="79958">MREKKCEKPIEKGRVKVPVVMQLEALECGAASLCMVLAYYGKWIPLEQVRADCGVSRDGSNALNILKAARSYGLNAQGYRYEPEQLRKNGRFPCIIHWNFNHFVVLDGFQGDKAYLNDPAKGAYSVSMEQFDKSFTGVSIFFEPGESFVPDGKPRSTLSFIKKRIVGTGIAVTFVVLTTAITSLIGIINPAFSRVFLDRLLTGRNPDWFYPFLLGLALMTVVTLIVAWIKAVYTLKLNGKLAIVANSSFMWHVLRMPMAFFSQRMAGDIAMRQSLNEGIANTLISTFAPLVLQTGMMVFYQVAMLRYSVLLTAVGLVSILVNLGMALIISQKRINVTRVQMRDSGKLAGTTVAGIEMIETIKAGGAENGFFEKWAGYQAGLNSQTVKFANVNHYLGLVPTLVSSLTSTAILMLGVYLTIQDKFTIGMILAFQGFLGGYTEPAQALIGAGQTIQEMRTNMERIEDVMEYPTDVNYNSDFNEVGEYSKLLGEVVMKDVTFGYSPLTTPLIEYFDLHIKPGSRVAFVGASGCGKSTLSKLISGLYQPWSGEILFDGKPIKDIHHSIFTGSVAVVDQDIILFEDTIMDNIKMWDNSIEDFEAIMAARDASLHEDIMGRDGGYGYKLMEGGKDLSGGQRQRLEIARVLAQDPTIIIMDEATSALDAKTELEVVNAIKNRGITCIVIAHRLSTIRDCDEIVVMEKGKVVERGTHDELYAKGGIYTSLVANE</sequence>
<organism evidence="16 17">
    <name type="scientific">Anaerocolumna sedimenticola</name>
    <dbReference type="NCBI Taxonomy" id="2696063"/>
    <lineage>
        <taxon>Bacteria</taxon>
        <taxon>Bacillati</taxon>
        <taxon>Bacillota</taxon>
        <taxon>Clostridia</taxon>
        <taxon>Lachnospirales</taxon>
        <taxon>Lachnospiraceae</taxon>
        <taxon>Anaerocolumna</taxon>
    </lineage>
</organism>
<dbReference type="GO" id="GO:0006508">
    <property type="term" value="P:proteolysis"/>
    <property type="evidence" value="ECO:0007669"/>
    <property type="project" value="InterPro"/>
</dbReference>
<dbReference type="SUPFAM" id="SSF90123">
    <property type="entry name" value="ABC transporter transmembrane region"/>
    <property type="match status" value="1"/>
</dbReference>
<keyword evidence="8" id="KW-0653">Protein transport</keyword>
<keyword evidence="2" id="KW-0813">Transport</keyword>
<dbReference type="InterPro" id="IPR003593">
    <property type="entry name" value="AAA+_ATPase"/>
</dbReference>
<dbReference type="GO" id="GO:0015031">
    <property type="term" value="P:protein transport"/>
    <property type="evidence" value="ECO:0007669"/>
    <property type="project" value="UniProtKB-KW"/>
</dbReference>
<keyword evidence="17" id="KW-1185">Reference proteome</keyword>
<dbReference type="PROSITE" id="PS50990">
    <property type="entry name" value="PEPTIDASE_C39"/>
    <property type="match status" value="1"/>
</dbReference>
<dbReference type="GO" id="GO:0043213">
    <property type="term" value="P:bacteriocin transport"/>
    <property type="evidence" value="ECO:0007669"/>
    <property type="project" value="UniProtKB-KW"/>
</dbReference>
<dbReference type="AlphaFoldDB" id="A0A6P1TQT7"/>
<dbReference type="PROSITE" id="PS50893">
    <property type="entry name" value="ABC_TRANSPORTER_2"/>
    <property type="match status" value="1"/>
</dbReference>
<feature type="domain" description="ABC transmembrane type-1" evidence="14">
    <location>
        <begin position="174"/>
        <end position="454"/>
    </location>
</feature>
<dbReference type="InterPro" id="IPR022514">
    <property type="entry name" value="NHPM_micro_ABC1"/>
</dbReference>
<keyword evidence="3" id="KW-1003">Cell membrane</keyword>
<protein>
    <submittedName>
        <fullName evidence="16">NHLP family bacteriocin export ABC transporter peptidase/permease/ATPase subunit</fullName>
    </submittedName>
</protein>
<keyword evidence="11" id="KW-0080">Bacteriocin transport</keyword>
<dbReference type="EMBL" id="CP048000">
    <property type="protein sequence ID" value="QHQ62582.1"/>
    <property type="molecule type" value="Genomic_DNA"/>
</dbReference>
<dbReference type="InterPro" id="IPR011527">
    <property type="entry name" value="ABC1_TM_dom"/>
</dbReference>
<evidence type="ECO:0000259" key="15">
    <source>
        <dbReference type="PROSITE" id="PS50990"/>
    </source>
</evidence>
<dbReference type="PANTHER" id="PTHR24221:SF654">
    <property type="entry name" value="ATP-BINDING CASSETTE SUB-FAMILY B MEMBER 6"/>
    <property type="match status" value="1"/>
</dbReference>
<dbReference type="NCBIfam" id="TIGR03796">
    <property type="entry name" value="NHLM_micro_ABC1"/>
    <property type="match status" value="1"/>
</dbReference>
<dbReference type="CDD" id="cd18569">
    <property type="entry name" value="ABC_6TM_NHLM_bacteriocin"/>
    <property type="match status" value="1"/>
</dbReference>
<dbReference type="InterPro" id="IPR003439">
    <property type="entry name" value="ABC_transporter-like_ATP-bd"/>
</dbReference>
<evidence type="ECO:0000259" key="14">
    <source>
        <dbReference type="PROSITE" id="PS50929"/>
    </source>
</evidence>
<dbReference type="SMART" id="SM00382">
    <property type="entry name" value="AAA"/>
    <property type="match status" value="1"/>
</dbReference>
<evidence type="ECO:0000256" key="4">
    <source>
        <dbReference type="ARBA" id="ARBA00022692"/>
    </source>
</evidence>
<dbReference type="PROSITE" id="PS50929">
    <property type="entry name" value="ABC_TM1F"/>
    <property type="match status" value="1"/>
</dbReference>
<comment type="subcellular location">
    <subcellularLocation>
        <location evidence="1">Cell membrane</location>
        <topology evidence="1">Multi-pass membrane protein</topology>
    </subcellularLocation>
</comment>
<evidence type="ECO:0000256" key="11">
    <source>
        <dbReference type="ARBA" id="ARBA00043264"/>
    </source>
</evidence>
<dbReference type="GO" id="GO:0034040">
    <property type="term" value="F:ATPase-coupled lipid transmembrane transporter activity"/>
    <property type="evidence" value="ECO:0007669"/>
    <property type="project" value="TreeGrafter"/>
</dbReference>
<dbReference type="InterPro" id="IPR017871">
    <property type="entry name" value="ABC_transporter-like_CS"/>
</dbReference>
<dbReference type="InterPro" id="IPR039421">
    <property type="entry name" value="Type_1_exporter"/>
</dbReference>
<keyword evidence="6" id="KW-0645">Protease</keyword>
<dbReference type="Pfam" id="PF03412">
    <property type="entry name" value="Peptidase_C39"/>
    <property type="match status" value="1"/>
</dbReference>
<name>A0A6P1TQT7_9FIRM</name>
<dbReference type="InterPro" id="IPR005074">
    <property type="entry name" value="Peptidase_C39"/>
</dbReference>
<evidence type="ECO:0000256" key="5">
    <source>
        <dbReference type="ARBA" id="ARBA00022741"/>
    </source>
</evidence>
<dbReference type="InterPro" id="IPR036640">
    <property type="entry name" value="ABC1_TM_sf"/>
</dbReference>
<feature type="domain" description="ABC transporter" evidence="13">
    <location>
        <begin position="491"/>
        <end position="724"/>
    </location>
</feature>
<evidence type="ECO:0000256" key="10">
    <source>
        <dbReference type="ARBA" id="ARBA00023136"/>
    </source>
</evidence>
<gene>
    <name evidence="16" type="ORF">Ana3638_18840</name>
</gene>
<evidence type="ECO:0000256" key="7">
    <source>
        <dbReference type="ARBA" id="ARBA00022840"/>
    </source>
</evidence>
<dbReference type="GO" id="GO:0140359">
    <property type="term" value="F:ABC-type transporter activity"/>
    <property type="evidence" value="ECO:0007669"/>
    <property type="project" value="InterPro"/>
</dbReference>
<dbReference type="KEGG" id="anr:Ana3638_18840"/>
<evidence type="ECO:0000256" key="1">
    <source>
        <dbReference type="ARBA" id="ARBA00004651"/>
    </source>
</evidence>
<dbReference type="SUPFAM" id="SSF52540">
    <property type="entry name" value="P-loop containing nucleoside triphosphate hydrolases"/>
    <property type="match status" value="1"/>
</dbReference>
<dbReference type="GO" id="GO:0008234">
    <property type="term" value="F:cysteine-type peptidase activity"/>
    <property type="evidence" value="ECO:0007669"/>
    <property type="project" value="UniProtKB-KW"/>
</dbReference>
<dbReference type="Proteomes" id="UP000464314">
    <property type="component" value="Chromosome"/>
</dbReference>
<evidence type="ECO:0000256" key="9">
    <source>
        <dbReference type="ARBA" id="ARBA00022989"/>
    </source>
</evidence>
<evidence type="ECO:0000256" key="12">
    <source>
        <dbReference type="SAM" id="Phobius"/>
    </source>
</evidence>
<feature type="transmembrane region" description="Helical" evidence="12">
    <location>
        <begin position="307"/>
        <end position="329"/>
    </location>
</feature>
<dbReference type="GO" id="GO:0005524">
    <property type="term" value="F:ATP binding"/>
    <property type="evidence" value="ECO:0007669"/>
    <property type="project" value="UniProtKB-KW"/>
</dbReference>
<dbReference type="Pfam" id="PF00664">
    <property type="entry name" value="ABC_membrane"/>
    <property type="match status" value="1"/>
</dbReference>
<feature type="domain" description="Peptidase C39" evidence="15">
    <location>
        <begin position="22"/>
        <end position="142"/>
    </location>
</feature>
<dbReference type="PANTHER" id="PTHR24221">
    <property type="entry name" value="ATP-BINDING CASSETTE SUB-FAMILY B"/>
    <property type="match status" value="1"/>
</dbReference>
<feature type="transmembrane region" description="Helical" evidence="12">
    <location>
        <begin position="208"/>
        <end position="229"/>
    </location>
</feature>
<dbReference type="PROSITE" id="PS00211">
    <property type="entry name" value="ABC_TRANSPORTER_1"/>
    <property type="match status" value="1"/>
</dbReference>
<dbReference type="InterPro" id="IPR027417">
    <property type="entry name" value="P-loop_NTPase"/>
</dbReference>
<feature type="transmembrane region" description="Helical" evidence="12">
    <location>
        <begin position="241"/>
        <end position="258"/>
    </location>
</feature>
<evidence type="ECO:0000313" key="17">
    <source>
        <dbReference type="Proteomes" id="UP000464314"/>
    </source>
</evidence>
<accession>A0A6P1TQT7</accession>
<keyword evidence="10 12" id="KW-0472">Membrane</keyword>
<evidence type="ECO:0000259" key="13">
    <source>
        <dbReference type="PROSITE" id="PS50893"/>
    </source>
</evidence>
<feature type="transmembrane region" description="Helical" evidence="12">
    <location>
        <begin position="278"/>
        <end position="300"/>
    </location>
</feature>
<dbReference type="Gene3D" id="3.90.70.10">
    <property type="entry name" value="Cysteine proteinases"/>
    <property type="match status" value="1"/>
</dbReference>
<proteinExistence type="predicted"/>
<keyword evidence="7" id="KW-0067">ATP-binding</keyword>
<keyword evidence="4 12" id="KW-0812">Transmembrane</keyword>
<dbReference type="GO" id="GO:0016887">
    <property type="term" value="F:ATP hydrolysis activity"/>
    <property type="evidence" value="ECO:0007669"/>
    <property type="project" value="InterPro"/>
</dbReference>
<keyword evidence="6" id="KW-0788">Thiol protease</keyword>
<evidence type="ECO:0000256" key="6">
    <source>
        <dbReference type="ARBA" id="ARBA00022807"/>
    </source>
</evidence>
<evidence type="ECO:0000256" key="2">
    <source>
        <dbReference type="ARBA" id="ARBA00022448"/>
    </source>
</evidence>
<keyword evidence="5" id="KW-0547">Nucleotide-binding</keyword>
<evidence type="ECO:0000313" key="16">
    <source>
        <dbReference type="EMBL" id="QHQ62582.1"/>
    </source>
</evidence>
<dbReference type="RefSeq" id="WP_161839405.1">
    <property type="nucleotide sequence ID" value="NZ_CP048000.1"/>
</dbReference>